<dbReference type="GO" id="GO:0005525">
    <property type="term" value="F:GTP binding"/>
    <property type="evidence" value="ECO:0007669"/>
    <property type="project" value="UniProtKB-KW"/>
</dbReference>
<dbReference type="AlphaFoldDB" id="A0A1I0XN30"/>
<evidence type="ECO:0000256" key="1">
    <source>
        <dbReference type="ARBA" id="ARBA00022741"/>
    </source>
</evidence>
<keyword evidence="5" id="KW-0251">Elongation factor</keyword>
<accession>A0A1I0XN30</accession>
<reference evidence="5 6" key="1">
    <citation type="submission" date="2016-10" db="EMBL/GenBank/DDBJ databases">
        <authorList>
            <person name="de Groot N.N."/>
        </authorList>
    </citation>
    <scope>NUCLEOTIDE SEQUENCE [LARGE SCALE GENOMIC DNA]</scope>
    <source>
        <strain evidence="5 6">DSM 12271</strain>
    </source>
</reference>
<dbReference type="GO" id="GO:0003746">
    <property type="term" value="F:translation elongation factor activity"/>
    <property type="evidence" value="ECO:0007669"/>
    <property type="project" value="UniProtKB-KW"/>
</dbReference>
<protein>
    <submittedName>
        <fullName evidence="5">Elongation factor Tu GTP binding domain-containing protein</fullName>
    </submittedName>
</protein>
<evidence type="ECO:0000256" key="2">
    <source>
        <dbReference type="ARBA" id="ARBA00022917"/>
    </source>
</evidence>
<evidence type="ECO:0000313" key="6">
    <source>
        <dbReference type="Proteomes" id="UP000198619"/>
    </source>
</evidence>
<organism evidence="5 6">
    <name type="scientific">Clostridium frigidicarnis</name>
    <dbReference type="NCBI Taxonomy" id="84698"/>
    <lineage>
        <taxon>Bacteria</taxon>
        <taxon>Bacillati</taxon>
        <taxon>Bacillota</taxon>
        <taxon>Clostridia</taxon>
        <taxon>Eubacteriales</taxon>
        <taxon>Clostridiaceae</taxon>
        <taxon>Clostridium</taxon>
    </lineage>
</organism>
<dbReference type="STRING" id="84698.SAMN04488528_10098"/>
<dbReference type="SUPFAM" id="SSF52540">
    <property type="entry name" value="P-loop containing nucleoside triphosphate hydrolases"/>
    <property type="match status" value="1"/>
</dbReference>
<dbReference type="GO" id="GO:0032790">
    <property type="term" value="P:ribosome disassembly"/>
    <property type="evidence" value="ECO:0007669"/>
    <property type="project" value="TreeGrafter"/>
</dbReference>
<dbReference type="Pfam" id="PF00009">
    <property type="entry name" value="GTP_EFTU"/>
    <property type="match status" value="1"/>
</dbReference>
<evidence type="ECO:0000256" key="3">
    <source>
        <dbReference type="ARBA" id="ARBA00023134"/>
    </source>
</evidence>
<dbReference type="PANTHER" id="PTHR43261:SF1">
    <property type="entry name" value="RIBOSOME-RELEASING FACTOR 2, MITOCHONDRIAL"/>
    <property type="match status" value="1"/>
</dbReference>
<keyword evidence="1" id="KW-0547">Nucleotide-binding</keyword>
<feature type="domain" description="Tr-type G" evidence="4">
    <location>
        <begin position="2"/>
        <end position="50"/>
    </location>
</feature>
<name>A0A1I0XN30_9CLOT</name>
<dbReference type="EMBL" id="FOKI01000009">
    <property type="protein sequence ID" value="SFB02107.1"/>
    <property type="molecule type" value="Genomic_DNA"/>
</dbReference>
<keyword evidence="2" id="KW-0648">Protein biosynthesis</keyword>
<keyword evidence="6" id="KW-1185">Reference proteome</keyword>
<keyword evidence="3" id="KW-0342">GTP-binding</keyword>
<evidence type="ECO:0000313" key="5">
    <source>
        <dbReference type="EMBL" id="SFB02107.1"/>
    </source>
</evidence>
<dbReference type="Proteomes" id="UP000198619">
    <property type="component" value="Unassembled WGS sequence"/>
</dbReference>
<dbReference type="PANTHER" id="PTHR43261">
    <property type="entry name" value="TRANSLATION ELONGATION FACTOR G-RELATED"/>
    <property type="match status" value="1"/>
</dbReference>
<proteinExistence type="predicted"/>
<gene>
    <name evidence="5" type="ORF">SAMN04488528_10098</name>
</gene>
<dbReference type="Gene3D" id="3.40.50.300">
    <property type="entry name" value="P-loop containing nucleotide triphosphate hydrolases"/>
    <property type="match status" value="1"/>
</dbReference>
<sequence>MKTINIWILAHADAGKTTITENLLYKSGVIKNLGRVDKGNTITDSISLKKE</sequence>
<dbReference type="InterPro" id="IPR027417">
    <property type="entry name" value="P-loop_NTPase"/>
</dbReference>
<evidence type="ECO:0000259" key="4">
    <source>
        <dbReference type="Pfam" id="PF00009"/>
    </source>
</evidence>
<dbReference type="GO" id="GO:0003924">
    <property type="term" value="F:GTPase activity"/>
    <property type="evidence" value="ECO:0007669"/>
    <property type="project" value="InterPro"/>
</dbReference>
<dbReference type="InterPro" id="IPR000795">
    <property type="entry name" value="T_Tr_GTP-bd_dom"/>
</dbReference>